<evidence type="ECO:0000313" key="9">
    <source>
        <dbReference type="Proteomes" id="UP000239772"/>
    </source>
</evidence>
<dbReference type="EC" id="4.2.2.n1" evidence="2"/>
<dbReference type="CDD" id="cd14668">
    <property type="entry name" value="mlta_B"/>
    <property type="match status" value="1"/>
</dbReference>
<dbReference type="InterPro" id="IPR005300">
    <property type="entry name" value="MltA_B"/>
</dbReference>
<evidence type="ECO:0000259" key="7">
    <source>
        <dbReference type="SMART" id="SM00925"/>
    </source>
</evidence>
<dbReference type="GO" id="GO:0004553">
    <property type="term" value="F:hydrolase activity, hydrolyzing O-glycosyl compounds"/>
    <property type="evidence" value="ECO:0007669"/>
    <property type="project" value="InterPro"/>
</dbReference>
<dbReference type="OrthoDB" id="9783686at2"/>
<evidence type="ECO:0000256" key="2">
    <source>
        <dbReference type="ARBA" id="ARBA00012587"/>
    </source>
</evidence>
<dbReference type="SMART" id="SM00925">
    <property type="entry name" value="MltA"/>
    <property type="match status" value="1"/>
</dbReference>
<dbReference type="PANTHER" id="PTHR30124:SF0">
    <property type="entry name" value="MEMBRANE-BOUND LYTIC MUREIN TRANSGLYCOSYLASE A"/>
    <property type="match status" value="1"/>
</dbReference>
<evidence type="ECO:0000256" key="4">
    <source>
        <dbReference type="ARBA" id="ARBA00023316"/>
    </source>
</evidence>
<dbReference type="GO" id="GO:0019867">
    <property type="term" value="C:outer membrane"/>
    <property type="evidence" value="ECO:0007669"/>
    <property type="project" value="InterPro"/>
</dbReference>
<keyword evidence="3" id="KW-0456">Lyase</keyword>
<dbReference type="GO" id="GO:0071555">
    <property type="term" value="P:cell wall organization"/>
    <property type="evidence" value="ECO:0007669"/>
    <property type="project" value="UniProtKB-KW"/>
</dbReference>
<dbReference type="PANTHER" id="PTHR30124">
    <property type="entry name" value="MEMBRANE-BOUND LYTIC MUREIN TRANSGLYCOSYLASE A"/>
    <property type="match status" value="1"/>
</dbReference>
<dbReference type="Pfam" id="PF06725">
    <property type="entry name" value="3D"/>
    <property type="match status" value="1"/>
</dbReference>
<evidence type="ECO:0000256" key="6">
    <source>
        <dbReference type="SAM" id="MobiDB-lite"/>
    </source>
</evidence>
<name>A0A2T1HT27_9HYPH</name>
<protein>
    <recommendedName>
        <fullName evidence="2">peptidoglycan lytic exotransglycosylase</fullName>
        <ecNumber evidence="2">4.2.2.n1</ecNumber>
    </recommendedName>
    <alternativeName>
        <fullName evidence="5">Murein hydrolase A</fullName>
    </alternativeName>
</protein>
<organism evidence="8 9">
    <name type="scientific">Alsobacter soli</name>
    <dbReference type="NCBI Taxonomy" id="2109933"/>
    <lineage>
        <taxon>Bacteria</taxon>
        <taxon>Pseudomonadati</taxon>
        <taxon>Pseudomonadota</taxon>
        <taxon>Alphaproteobacteria</taxon>
        <taxon>Hyphomicrobiales</taxon>
        <taxon>Alsobacteraceae</taxon>
        <taxon>Alsobacter</taxon>
    </lineage>
</organism>
<dbReference type="GO" id="GO:0009254">
    <property type="term" value="P:peptidoglycan turnover"/>
    <property type="evidence" value="ECO:0007669"/>
    <property type="project" value="InterPro"/>
</dbReference>
<dbReference type="InterPro" id="IPR010611">
    <property type="entry name" value="3D_dom"/>
</dbReference>
<evidence type="ECO:0000256" key="5">
    <source>
        <dbReference type="ARBA" id="ARBA00030918"/>
    </source>
</evidence>
<dbReference type="Gene3D" id="2.40.240.50">
    <property type="entry name" value="Barwin-like endoglucanases"/>
    <property type="match status" value="1"/>
</dbReference>
<comment type="caution">
    <text evidence="8">The sequence shown here is derived from an EMBL/GenBank/DDBJ whole genome shotgun (WGS) entry which is preliminary data.</text>
</comment>
<dbReference type="EMBL" id="PVZS01000011">
    <property type="protein sequence ID" value="PSC04800.1"/>
    <property type="molecule type" value="Genomic_DNA"/>
</dbReference>
<evidence type="ECO:0000256" key="1">
    <source>
        <dbReference type="ARBA" id="ARBA00001420"/>
    </source>
</evidence>
<sequence>MSGRSPARPALAIPTGSWSPPKQVTEPPMPRLVQALALGLVGAAVLGTTSRSAESSAMPAAPPAILPGPGGSSLEPLGFDEIPGWAADDHAAAYSTFLRTCRGVAERGAVLRPGTPAPGALVAVCRQALAEGEKGSSAARAFFENRFTAYRVRPASGEGFLTGYYEPEMEGSLVPTQAFAVPVLAKPDDLVSFPQGGVPGLDPALAAARKAGDVLEPYPDRAAIWNGALSGRGLELLYVRDEVELFLAQVQGSARVRLSDGSIRRLVYAGRNGRPYTSIGKVIVSEGHMTLDEMSLEKLKAWLRANPADARRIMRLNQSYVFFAFGEGMDPGAGPIGAASVPLTPLRSIAVDRTLWSYGLPFWIDADLTSATGKPFAQLMIAQDTGSAILGAARADIFFGSGAAAGTQAGLVRHAGRFVVLLPREGAP</sequence>
<comment type="catalytic activity">
    <reaction evidence="1">
        <text>Exolytic cleavage of the (1-&gt;4)-beta-glycosidic linkage between N-acetylmuramic acid (MurNAc) and N-acetylglucosamine (GlcNAc) residues in peptidoglycan, from either the reducing or the non-reducing ends of the peptidoglycan chains, with concomitant formation of a 1,6-anhydrobond in the MurNAc residue.</text>
        <dbReference type="EC" id="4.2.2.n1"/>
    </reaction>
</comment>
<evidence type="ECO:0000256" key="3">
    <source>
        <dbReference type="ARBA" id="ARBA00023239"/>
    </source>
</evidence>
<dbReference type="AlphaFoldDB" id="A0A2T1HT27"/>
<dbReference type="CDD" id="cd14485">
    <property type="entry name" value="mltA_like_LT_A"/>
    <property type="match status" value="1"/>
</dbReference>
<keyword evidence="9" id="KW-1185">Reference proteome</keyword>
<feature type="region of interest" description="Disordered" evidence="6">
    <location>
        <begin position="1"/>
        <end position="27"/>
    </location>
</feature>
<dbReference type="GO" id="GO:0008933">
    <property type="term" value="F:peptidoglycan lytic transglycosylase activity"/>
    <property type="evidence" value="ECO:0007669"/>
    <property type="project" value="TreeGrafter"/>
</dbReference>
<feature type="domain" description="Lytic transglycosylase MltA" evidence="7">
    <location>
        <begin position="168"/>
        <end position="324"/>
    </location>
</feature>
<evidence type="ECO:0000313" key="8">
    <source>
        <dbReference type="EMBL" id="PSC04800.1"/>
    </source>
</evidence>
<dbReference type="Pfam" id="PF03562">
    <property type="entry name" value="MltA"/>
    <property type="match status" value="1"/>
</dbReference>
<keyword evidence="4" id="KW-0961">Cell wall biogenesis/degradation</keyword>
<dbReference type="InterPro" id="IPR026044">
    <property type="entry name" value="MltA"/>
</dbReference>
<dbReference type="Gene3D" id="2.40.40.10">
    <property type="entry name" value="RlpA-like domain"/>
    <property type="match status" value="1"/>
</dbReference>
<dbReference type="PIRSF" id="PIRSF019422">
    <property type="entry name" value="MltA"/>
    <property type="match status" value="1"/>
</dbReference>
<gene>
    <name evidence="8" type="ORF">SLNSH_11980</name>
</gene>
<accession>A0A2T1HT27</accession>
<reference evidence="9" key="1">
    <citation type="submission" date="2018-03" db="EMBL/GenBank/DDBJ databases">
        <authorList>
            <person name="Sun L."/>
            <person name="Liu H."/>
            <person name="Chen W."/>
            <person name="Huang K."/>
            <person name="Liu W."/>
            <person name="Gao X."/>
        </authorList>
    </citation>
    <scope>NUCLEOTIDE SEQUENCE [LARGE SCALE GENOMIC DNA]</scope>
    <source>
        <strain evidence="9">SH9</strain>
    </source>
</reference>
<dbReference type="InterPro" id="IPR036908">
    <property type="entry name" value="RlpA-like_sf"/>
</dbReference>
<dbReference type="SUPFAM" id="SSF50685">
    <property type="entry name" value="Barwin-like endoglucanases"/>
    <property type="match status" value="1"/>
</dbReference>
<proteinExistence type="predicted"/>
<dbReference type="Proteomes" id="UP000239772">
    <property type="component" value="Unassembled WGS sequence"/>
</dbReference>
<dbReference type="GO" id="GO:0009253">
    <property type="term" value="P:peptidoglycan catabolic process"/>
    <property type="evidence" value="ECO:0007669"/>
    <property type="project" value="TreeGrafter"/>
</dbReference>